<gene>
    <name evidence="1" type="ORF">RhiirA4_484470</name>
</gene>
<evidence type="ECO:0000313" key="1">
    <source>
        <dbReference type="EMBL" id="PKY60593.1"/>
    </source>
</evidence>
<sequence>MSLVMKKINIKPLSPSADSSYYKKTKMLEENWEKNTRKITLFARTVIDLDLNKKVIIFLPLSGTENKHISISTVVITISRKSFSRARNINEGSELLVDDASYPHLYLITHDKINAFDVKWEQNEDYGGVAERDNMWCIINDKTPRINHDFDTEKLILISSLKDLHIIN</sequence>
<accession>A0A2I1HP53</accession>
<protein>
    <submittedName>
        <fullName evidence="1">Uncharacterized protein</fullName>
    </submittedName>
</protein>
<evidence type="ECO:0000313" key="2">
    <source>
        <dbReference type="Proteomes" id="UP000234323"/>
    </source>
</evidence>
<dbReference type="VEuPathDB" id="FungiDB:FUN_008081"/>
<name>A0A2I1HP53_9GLOM</name>
<dbReference type="Proteomes" id="UP000234323">
    <property type="component" value="Unassembled WGS sequence"/>
</dbReference>
<dbReference type="EMBL" id="LLXI01004409">
    <property type="protein sequence ID" value="PKY60593.1"/>
    <property type="molecule type" value="Genomic_DNA"/>
</dbReference>
<organism evidence="1 2">
    <name type="scientific">Rhizophagus irregularis</name>
    <dbReference type="NCBI Taxonomy" id="588596"/>
    <lineage>
        <taxon>Eukaryota</taxon>
        <taxon>Fungi</taxon>
        <taxon>Fungi incertae sedis</taxon>
        <taxon>Mucoromycota</taxon>
        <taxon>Glomeromycotina</taxon>
        <taxon>Glomeromycetes</taxon>
        <taxon>Glomerales</taxon>
        <taxon>Glomeraceae</taxon>
        <taxon>Rhizophagus</taxon>
    </lineage>
</organism>
<reference evidence="1 2" key="1">
    <citation type="submission" date="2015-10" db="EMBL/GenBank/DDBJ databases">
        <title>Genome analyses suggest a sexual origin of heterokaryosis in a supposedly ancient asexual fungus.</title>
        <authorList>
            <person name="Ropars J."/>
            <person name="Sedzielewska K."/>
            <person name="Noel J."/>
            <person name="Charron P."/>
            <person name="Farinelli L."/>
            <person name="Marton T."/>
            <person name="Kruger M."/>
            <person name="Pelin A."/>
            <person name="Brachmann A."/>
            <person name="Corradi N."/>
        </authorList>
    </citation>
    <scope>NUCLEOTIDE SEQUENCE [LARGE SCALE GENOMIC DNA]</scope>
    <source>
        <strain evidence="1 2">A4</strain>
    </source>
</reference>
<dbReference type="AlphaFoldDB" id="A0A2I1HP53"/>
<proteinExistence type="predicted"/>
<comment type="caution">
    <text evidence="1">The sequence shown here is derived from an EMBL/GenBank/DDBJ whole genome shotgun (WGS) entry which is preliminary data.</text>
</comment>
<keyword evidence="2" id="KW-1185">Reference proteome</keyword>